<dbReference type="Proteomes" id="UP000270296">
    <property type="component" value="Unassembled WGS sequence"/>
</dbReference>
<protein>
    <submittedName>
        <fullName evidence="5">CA domain-containing protein</fullName>
    </submittedName>
</protein>
<dbReference type="OrthoDB" id="6252479at2759"/>
<proteinExistence type="predicted"/>
<accession>A0A183J8P0</accession>
<dbReference type="AlphaFoldDB" id="A0A183J8P0"/>
<dbReference type="Gene3D" id="2.60.40.60">
    <property type="entry name" value="Cadherins"/>
    <property type="match status" value="1"/>
</dbReference>
<dbReference type="InterPro" id="IPR002126">
    <property type="entry name" value="Cadherin-like_dom"/>
</dbReference>
<dbReference type="Pfam" id="PF00028">
    <property type="entry name" value="Cadherin"/>
    <property type="match status" value="1"/>
</dbReference>
<dbReference type="InterPro" id="IPR015919">
    <property type="entry name" value="Cadherin-like_sf"/>
</dbReference>
<dbReference type="CDD" id="cd11304">
    <property type="entry name" value="Cadherin_repeat"/>
    <property type="match status" value="1"/>
</dbReference>
<keyword evidence="1" id="KW-0106">Calcium</keyword>
<organism evidence="5">
    <name type="scientific">Soboliphyme baturini</name>
    <dbReference type="NCBI Taxonomy" id="241478"/>
    <lineage>
        <taxon>Eukaryota</taxon>
        <taxon>Metazoa</taxon>
        <taxon>Ecdysozoa</taxon>
        <taxon>Nematoda</taxon>
        <taxon>Enoplea</taxon>
        <taxon>Dorylaimia</taxon>
        <taxon>Dioctophymatida</taxon>
        <taxon>Dioctophymatoidea</taxon>
        <taxon>Soboliphymatidae</taxon>
        <taxon>Soboliphyme</taxon>
    </lineage>
</organism>
<feature type="domain" description="Cadherin" evidence="2">
    <location>
        <begin position="2"/>
        <end position="70"/>
    </location>
</feature>
<reference evidence="5" key="1">
    <citation type="submission" date="2016-06" db="UniProtKB">
        <authorList>
            <consortium name="WormBaseParasite"/>
        </authorList>
    </citation>
    <scope>IDENTIFICATION</scope>
</reference>
<keyword evidence="4" id="KW-1185">Reference proteome</keyword>
<gene>
    <name evidence="3" type="ORF">SBAD_LOCUS12238</name>
</gene>
<evidence type="ECO:0000259" key="2">
    <source>
        <dbReference type="PROSITE" id="PS50268"/>
    </source>
</evidence>
<evidence type="ECO:0000313" key="5">
    <source>
        <dbReference type="WBParaSite" id="SBAD_0001264301-mRNA-1"/>
    </source>
</evidence>
<dbReference type="PROSITE" id="PS50268">
    <property type="entry name" value="CADHERIN_2"/>
    <property type="match status" value="1"/>
</dbReference>
<reference evidence="3 4" key="2">
    <citation type="submission" date="2018-11" db="EMBL/GenBank/DDBJ databases">
        <authorList>
            <consortium name="Pathogen Informatics"/>
        </authorList>
    </citation>
    <scope>NUCLEOTIDE SEQUENCE [LARGE SCALE GENOMIC DNA]</scope>
</reference>
<dbReference type="SUPFAM" id="SSF49313">
    <property type="entry name" value="Cadherin-like"/>
    <property type="match status" value="1"/>
</dbReference>
<dbReference type="GO" id="GO:0007156">
    <property type="term" value="P:homophilic cell adhesion via plasma membrane adhesion molecules"/>
    <property type="evidence" value="ECO:0007669"/>
    <property type="project" value="InterPro"/>
</dbReference>
<dbReference type="EMBL" id="UZAM01017279">
    <property type="protein sequence ID" value="VDP46655.1"/>
    <property type="molecule type" value="Genomic_DNA"/>
</dbReference>
<dbReference type="GO" id="GO:0016020">
    <property type="term" value="C:membrane"/>
    <property type="evidence" value="ECO:0007669"/>
    <property type="project" value="InterPro"/>
</dbReference>
<evidence type="ECO:0000313" key="4">
    <source>
        <dbReference type="Proteomes" id="UP000270296"/>
    </source>
</evidence>
<dbReference type="GO" id="GO:0005509">
    <property type="term" value="F:calcium ion binding"/>
    <property type="evidence" value="ECO:0007669"/>
    <property type="project" value="UniProtKB-UniRule"/>
</dbReference>
<name>A0A183J8P0_9BILA</name>
<evidence type="ECO:0000256" key="1">
    <source>
        <dbReference type="PROSITE-ProRule" id="PRU00043"/>
    </source>
</evidence>
<evidence type="ECO:0000313" key="3">
    <source>
        <dbReference type="EMBL" id="VDP46655.1"/>
    </source>
</evidence>
<dbReference type="WBParaSite" id="SBAD_0001264301-mRNA-1">
    <property type="protein sequence ID" value="SBAD_0001264301-mRNA-1"/>
    <property type="gene ID" value="SBAD_0001264301"/>
</dbReference>
<sequence>MGQNGMIIYSLPTVHPDSQFFMIDELTGQIRNKIELTGLETVTYEFSVRATDKPVSSPPLSSEAPVVVNVVRDLNRFTVVISEASVVSSESVTIIKNAIKRLMLFIRSSCKIVILEYVRRNDGSSEDTSAG</sequence>